<sequence>MSASTVLRSALVLVGINDLSLIRWPLSAPFRPVRSSALRLHYSFVLLFYERRSTFLLLFLRVTLGPTGAQNPSANLAAVSLAERGRKAPGPN</sequence>
<dbReference type="EMBL" id="JBHFFA010000007">
    <property type="protein sequence ID" value="KAL2611679.1"/>
    <property type="molecule type" value="Genomic_DNA"/>
</dbReference>
<dbReference type="Proteomes" id="UP001605036">
    <property type="component" value="Unassembled WGS sequence"/>
</dbReference>
<dbReference type="AlphaFoldDB" id="A0ABD1XRV6"/>
<evidence type="ECO:0000313" key="1">
    <source>
        <dbReference type="EMBL" id="KAL2611679.1"/>
    </source>
</evidence>
<protein>
    <recommendedName>
        <fullName evidence="3">Secreted protein</fullName>
    </recommendedName>
</protein>
<gene>
    <name evidence="1" type="ORF">R1flu_023371</name>
</gene>
<name>A0ABD1XRV6_9MARC</name>
<organism evidence="1 2">
    <name type="scientific">Riccia fluitans</name>
    <dbReference type="NCBI Taxonomy" id="41844"/>
    <lineage>
        <taxon>Eukaryota</taxon>
        <taxon>Viridiplantae</taxon>
        <taxon>Streptophyta</taxon>
        <taxon>Embryophyta</taxon>
        <taxon>Marchantiophyta</taxon>
        <taxon>Marchantiopsida</taxon>
        <taxon>Marchantiidae</taxon>
        <taxon>Marchantiales</taxon>
        <taxon>Ricciaceae</taxon>
        <taxon>Riccia</taxon>
    </lineage>
</organism>
<comment type="caution">
    <text evidence="1">The sequence shown here is derived from an EMBL/GenBank/DDBJ whole genome shotgun (WGS) entry which is preliminary data.</text>
</comment>
<reference evidence="1 2" key="1">
    <citation type="submission" date="2024-09" db="EMBL/GenBank/DDBJ databases">
        <title>Chromosome-scale assembly of Riccia fluitans.</title>
        <authorList>
            <person name="Paukszto L."/>
            <person name="Sawicki J."/>
            <person name="Karawczyk K."/>
            <person name="Piernik-Szablinska J."/>
            <person name="Szczecinska M."/>
            <person name="Mazdziarz M."/>
        </authorList>
    </citation>
    <scope>NUCLEOTIDE SEQUENCE [LARGE SCALE GENOMIC DNA]</scope>
    <source>
        <strain evidence="1">Rf_01</strain>
        <tissue evidence="1">Aerial parts of the thallus</tissue>
    </source>
</reference>
<accession>A0ABD1XRV6</accession>
<evidence type="ECO:0000313" key="2">
    <source>
        <dbReference type="Proteomes" id="UP001605036"/>
    </source>
</evidence>
<evidence type="ECO:0008006" key="3">
    <source>
        <dbReference type="Google" id="ProtNLM"/>
    </source>
</evidence>
<keyword evidence="2" id="KW-1185">Reference proteome</keyword>
<proteinExistence type="predicted"/>